<name>A0A0S2M5X7_CRYD1</name>
<feature type="compositionally biased region" description="Low complexity" evidence="1">
    <location>
        <begin position="505"/>
        <end position="514"/>
    </location>
</feature>
<feature type="region of interest" description="Disordered" evidence="1">
    <location>
        <begin position="217"/>
        <end position="269"/>
    </location>
</feature>
<feature type="compositionally biased region" description="Polar residues" evidence="1">
    <location>
        <begin position="176"/>
        <end position="193"/>
    </location>
</feature>
<feature type="compositionally biased region" description="Low complexity" evidence="1">
    <location>
        <begin position="527"/>
        <end position="546"/>
    </location>
</feature>
<dbReference type="VEuPathDB" id="FungiDB:CNG04675"/>
<gene>
    <name evidence="2" type="ordered locus">CNG04675</name>
</gene>
<reference evidence="2 3" key="1">
    <citation type="journal article" date="2005" name="Science">
        <title>The genome of the basidiomycetous yeast and human pathogen Cryptococcus neoformans.</title>
        <authorList>
            <person name="Loftus B.J."/>
            <person name="Fung E."/>
            <person name="Roncaglia P."/>
            <person name="Rowley D."/>
            <person name="Amedeo P."/>
            <person name="Bruno D."/>
            <person name="Vamathevan J."/>
            <person name="Miranda M."/>
            <person name="Anderson I.J."/>
            <person name="Fraser J.A."/>
            <person name="Allen J.E."/>
            <person name="Bosdet I.E."/>
            <person name="Brent M.R."/>
            <person name="Chiu R."/>
            <person name="Doering T.L."/>
            <person name="Donlin M.J."/>
            <person name="D'Souza C.A."/>
            <person name="Fox D.S."/>
            <person name="Grinberg V."/>
            <person name="Fu J."/>
            <person name="Fukushima M."/>
            <person name="Haas B.J."/>
            <person name="Huang J.C."/>
            <person name="Janbon G."/>
            <person name="Jones S.J."/>
            <person name="Koo H.L."/>
            <person name="Krzywinski M.I."/>
            <person name="Kwon-Chung J.K."/>
            <person name="Lengeler K.B."/>
            <person name="Maiti R."/>
            <person name="Marra M.A."/>
            <person name="Marra R.E."/>
            <person name="Mathewson C.A."/>
            <person name="Mitchell T.G."/>
            <person name="Pertea M."/>
            <person name="Riggs F.R."/>
            <person name="Salzberg S.L."/>
            <person name="Schein J.E."/>
            <person name="Shvartsbeyn A."/>
            <person name="Shin H."/>
            <person name="Shumway M."/>
            <person name="Specht C.A."/>
            <person name="Suh B.B."/>
            <person name="Tenney A."/>
            <person name="Utterback T.R."/>
            <person name="Wickes B.L."/>
            <person name="Wortman J.R."/>
            <person name="Wye N.H."/>
            <person name="Kronstad J.W."/>
            <person name="Lodge J.K."/>
            <person name="Heitman J."/>
            <person name="Davis R.W."/>
            <person name="Fraser C.M."/>
            <person name="Hyman R.W."/>
        </authorList>
    </citation>
    <scope>NUCLEOTIDE SEQUENCE [LARGE SCALE GENOMIC DNA]</scope>
    <source>
        <strain evidence="3">JEC21 / ATCC MYA-565</strain>
    </source>
</reference>
<dbReference type="OrthoDB" id="2576456at2759"/>
<feature type="region of interest" description="Disordered" evidence="1">
    <location>
        <begin position="149"/>
        <end position="196"/>
    </location>
</feature>
<dbReference type="Proteomes" id="UP000002149">
    <property type="component" value="Chromosome 7"/>
</dbReference>
<proteinExistence type="predicted"/>
<feature type="compositionally biased region" description="Basic and acidic residues" evidence="1">
    <location>
        <begin position="449"/>
        <end position="460"/>
    </location>
</feature>
<feature type="region of interest" description="Disordered" evidence="1">
    <location>
        <begin position="302"/>
        <end position="347"/>
    </location>
</feature>
<protein>
    <submittedName>
        <fullName evidence="2">Uncharacterized protein</fullName>
    </submittedName>
</protein>
<dbReference type="InParanoid" id="A0A0S2M5X7"/>
<dbReference type="PaxDb" id="214684-A0A0S2M5X7"/>
<dbReference type="GeneID" id="3258698"/>
<evidence type="ECO:0000313" key="2">
    <source>
        <dbReference type="EMBL" id="ALO69324.1"/>
    </source>
</evidence>
<evidence type="ECO:0000256" key="1">
    <source>
        <dbReference type="SAM" id="MobiDB-lite"/>
    </source>
</evidence>
<dbReference type="KEGG" id="cne:CNG04675"/>
<feature type="compositionally biased region" description="Polar residues" evidence="1">
    <location>
        <begin position="323"/>
        <end position="340"/>
    </location>
</feature>
<feature type="region of interest" description="Disordered" evidence="1">
    <location>
        <begin position="505"/>
        <end position="571"/>
    </location>
</feature>
<keyword evidence="3" id="KW-1185">Reference proteome</keyword>
<evidence type="ECO:0000313" key="3">
    <source>
        <dbReference type="Proteomes" id="UP000002149"/>
    </source>
</evidence>
<feature type="compositionally biased region" description="Low complexity" evidence="1">
    <location>
        <begin position="217"/>
        <end position="234"/>
    </location>
</feature>
<feature type="region of interest" description="Disordered" evidence="1">
    <location>
        <begin position="93"/>
        <end position="131"/>
    </location>
</feature>
<dbReference type="AlphaFoldDB" id="A0A0S2M5X7"/>
<feature type="compositionally biased region" description="Low complexity" evidence="1">
    <location>
        <begin position="149"/>
        <end position="167"/>
    </location>
</feature>
<accession>A0A0S2M5X7</accession>
<dbReference type="eggNOG" id="ENOG502S7AV">
    <property type="taxonomic scope" value="Eukaryota"/>
</dbReference>
<feature type="region of interest" description="Disordered" evidence="1">
    <location>
        <begin position="439"/>
        <end position="460"/>
    </location>
</feature>
<feature type="compositionally biased region" description="Low complexity" evidence="1">
    <location>
        <begin position="302"/>
        <end position="313"/>
    </location>
</feature>
<dbReference type="RefSeq" id="XP_024514581.1">
    <property type="nucleotide sequence ID" value="XM_024658663.1"/>
</dbReference>
<organism evidence="2 3">
    <name type="scientific">Cryptococcus deneoformans (strain JEC21 / ATCC MYA-565)</name>
    <name type="common">Cryptococcus neoformans var. neoformans serotype D</name>
    <dbReference type="NCBI Taxonomy" id="214684"/>
    <lineage>
        <taxon>Eukaryota</taxon>
        <taxon>Fungi</taxon>
        <taxon>Dikarya</taxon>
        <taxon>Basidiomycota</taxon>
        <taxon>Agaricomycotina</taxon>
        <taxon>Tremellomycetes</taxon>
        <taxon>Tremellales</taxon>
        <taxon>Cryptococcaceae</taxon>
        <taxon>Cryptococcus</taxon>
        <taxon>Cryptococcus neoformans species complex</taxon>
    </lineage>
</organism>
<feature type="compositionally biased region" description="Low complexity" evidence="1">
    <location>
        <begin position="113"/>
        <end position="124"/>
    </location>
</feature>
<dbReference type="EMBL" id="AE017347">
    <property type="protein sequence ID" value="ALO69324.1"/>
    <property type="molecule type" value="Genomic_DNA"/>
</dbReference>
<feature type="compositionally biased region" description="Polar residues" evidence="1">
    <location>
        <begin position="247"/>
        <end position="264"/>
    </location>
</feature>
<sequence>MILSISMTKLIGALVVLGVAQSCWYYVYLESPYDYYFRYCSSGCGNLAKTDGNFNSCCMPYTSGQSTPAVCTALSSSYAAMGTTCTWGNVPTTDAPTSTPVDPTYTPPPYTPPVTSAQANAPDDCTTEEPDDTEAATETFWITSITTTPCSTTSSAADAPTSSDGSCDCGGEGGQAAQSTNWEGNTAPASFTADNHRRGIIRRGSCNCSSATGSAPAETSAAAVTTSTPTATSSGDTCDCGGESGQAAESTNWEGNTAPTSFNPDNRRRRGIWQRGTCDCSSATSAHSEISATETSYAVVTSSAPAPTSSDDSCTCGDESGQAAKSTNWEGNTAPASFTPDNRRRRRGVMKRGKCDCGEAGANTGGIVASSYAYEGNTAPATFTADNRRRAALKPRNTAPASFAPDNRKRGYEGIVRGVSVGGKPENERRNYNMVHGKEMRSNHRRSPDHHSNVVENAERKIPTGFSRYYEKRNTAAATTCTSTTWITTDGCGAGAATTSVAAATDTDAPVTASVSATNTEGESGQAAESTSAAEDTESAPATTDDIPSTSVAWEGSGPPSSFVGGNRRQW</sequence>